<reference evidence="8 9" key="1">
    <citation type="submission" date="2013-06" db="EMBL/GenBank/DDBJ databases">
        <title>The Genome Sequence of Acinetobacter rudis CIP 110305.</title>
        <authorList>
            <consortium name="The Broad Institute Genome Sequencing Platform"/>
            <consortium name="The Broad Institute Genome Sequencing Center for Infectious Disease"/>
            <person name="Cerqueira G."/>
            <person name="Feldgarden M."/>
            <person name="Courvalin P."/>
            <person name="Perichon B."/>
            <person name="Grillot-Courvalin C."/>
            <person name="Clermont D."/>
            <person name="Rocha E."/>
            <person name="Yoon E.-J."/>
            <person name="Nemec A."/>
            <person name="Young S.K."/>
            <person name="Zeng Q."/>
            <person name="Gargeya S."/>
            <person name="Fitzgerald M."/>
            <person name="Abouelleil A."/>
            <person name="Alvarado L."/>
            <person name="Berlin A.M."/>
            <person name="Chapman S.B."/>
            <person name="Dewar J."/>
            <person name="Goldberg J."/>
            <person name="Griggs A."/>
            <person name="Gujja S."/>
            <person name="Hansen M."/>
            <person name="Howarth C."/>
            <person name="Imamovic A."/>
            <person name="Larimer J."/>
            <person name="McCowan C."/>
            <person name="Murphy C."/>
            <person name="Pearson M."/>
            <person name="Priest M."/>
            <person name="Roberts A."/>
            <person name="Saif S."/>
            <person name="Shea T."/>
            <person name="Sykes S."/>
            <person name="Wortman J."/>
            <person name="Nusbaum C."/>
            <person name="Birren B."/>
        </authorList>
    </citation>
    <scope>NUCLEOTIDE SEQUENCE [LARGE SCALE GENOMIC DNA]</scope>
    <source>
        <strain evidence="8 9">CIP 110305</strain>
    </source>
</reference>
<feature type="domain" description="HTH tetR-type" evidence="7">
    <location>
        <begin position="30"/>
        <end position="90"/>
    </location>
</feature>
<dbReference type="Proteomes" id="UP000014568">
    <property type="component" value="Unassembled WGS sequence"/>
</dbReference>
<comment type="function">
    <text evidence="1">TetR is the repressor of the tetracycline resistance element; its N-terminal region forms a helix-turn-helix structure and binds DNA. Binding of tetracycline to TetR reduces the repressor affinity for the tetracycline resistance gene (tetA) promoter operator sites.</text>
</comment>
<keyword evidence="9" id="KW-1185">Reference proteome</keyword>
<name>S3N0P1_9GAMM</name>
<dbReference type="InterPro" id="IPR004111">
    <property type="entry name" value="Repressor_TetR_C"/>
</dbReference>
<comment type="caution">
    <text evidence="8">The sequence shown here is derived from an EMBL/GenBank/DDBJ whole genome shotgun (WGS) entry which is preliminary data.</text>
</comment>
<protein>
    <recommendedName>
        <fullName evidence="7">HTH tetR-type domain-containing protein</fullName>
    </recommendedName>
</protein>
<dbReference type="STRING" id="632955.GCA_000829675_00331"/>
<dbReference type="AlphaFoldDB" id="S3N0P1"/>
<organism evidence="8 9">
    <name type="scientific">Acinetobacter rudis CIP 110305</name>
    <dbReference type="NCBI Taxonomy" id="421052"/>
    <lineage>
        <taxon>Bacteria</taxon>
        <taxon>Pseudomonadati</taxon>
        <taxon>Pseudomonadota</taxon>
        <taxon>Gammaproteobacteria</taxon>
        <taxon>Moraxellales</taxon>
        <taxon>Moraxellaceae</taxon>
        <taxon>Acinetobacter</taxon>
    </lineage>
</organism>
<dbReference type="eggNOG" id="COG1309">
    <property type="taxonomic scope" value="Bacteria"/>
</dbReference>
<proteinExistence type="predicted"/>
<evidence type="ECO:0000313" key="8">
    <source>
        <dbReference type="EMBL" id="EPF72178.1"/>
    </source>
</evidence>
<dbReference type="InterPro" id="IPR009057">
    <property type="entry name" value="Homeodomain-like_sf"/>
</dbReference>
<dbReference type="SUPFAM" id="SSF48498">
    <property type="entry name" value="Tetracyclin repressor-like, C-terminal domain"/>
    <property type="match status" value="1"/>
</dbReference>
<dbReference type="PROSITE" id="PS50977">
    <property type="entry name" value="HTH_TETR_2"/>
    <property type="match status" value="1"/>
</dbReference>
<dbReference type="Pfam" id="PF02909">
    <property type="entry name" value="TetR_C_1"/>
    <property type="match status" value="1"/>
</dbReference>
<sequence length="231" mass="26018">MPKRNTSDHNSSQIPTIWLKPIKSPRELPLLTREKIIHAAIHILDEAGLNGLTIRKLAQQLNVGPTSLYNHIETRDDVLELALDSIIGEVAFSNKNLAVEQALTDFLIEWRRVLLKHIWSISLLGFKPLIGPNALAHAEHLRSILVRTDLSISSIIYFEYTLSNFLIGSVVSQVSWQTGNEQEIRNQVASFITLNAETYPLLAAHAGNVHDDWDQSFIYGLQGIIRCLIKQ</sequence>
<dbReference type="PATRIC" id="fig|421052.3.peg.2173"/>
<dbReference type="GO" id="GO:0045892">
    <property type="term" value="P:negative regulation of DNA-templated transcription"/>
    <property type="evidence" value="ECO:0007669"/>
    <property type="project" value="InterPro"/>
</dbReference>
<evidence type="ECO:0000256" key="1">
    <source>
        <dbReference type="ARBA" id="ARBA00002856"/>
    </source>
</evidence>
<dbReference type="InterPro" id="IPR001647">
    <property type="entry name" value="HTH_TetR"/>
</dbReference>
<keyword evidence="4 6" id="KW-0238">DNA-binding</keyword>
<dbReference type="GO" id="GO:0003677">
    <property type="term" value="F:DNA binding"/>
    <property type="evidence" value="ECO:0007669"/>
    <property type="project" value="UniProtKB-UniRule"/>
</dbReference>
<dbReference type="PRINTS" id="PR00400">
    <property type="entry name" value="TETREPRESSOR"/>
</dbReference>
<gene>
    <name evidence="8" type="ORF">F945_02230</name>
</gene>
<evidence type="ECO:0000256" key="4">
    <source>
        <dbReference type="ARBA" id="ARBA00023125"/>
    </source>
</evidence>
<dbReference type="Gene3D" id="1.10.357.10">
    <property type="entry name" value="Tetracycline Repressor, domain 2"/>
    <property type="match status" value="1"/>
</dbReference>
<evidence type="ECO:0000259" key="7">
    <source>
        <dbReference type="PROSITE" id="PS50977"/>
    </source>
</evidence>
<dbReference type="InterPro" id="IPR036271">
    <property type="entry name" value="Tet_transcr_reg_TetR-rel_C_sf"/>
</dbReference>
<dbReference type="SUPFAM" id="SSF46689">
    <property type="entry name" value="Homeodomain-like"/>
    <property type="match status" value="1"/>
</dbReference>
<keyword evidence="5" id="KW-0804">Transcription</keyword>
<evidence type="ECO:0000256" key="5">
    <source>
        <dbReference type="ARBA" id="ARBA00023163"/>
    </source>
</evidence>
<dbReference type="OrthoDB" id="116240at2"/>
<evidence type="ECO:0000256" key="6">
    <source>
        <dbReference type="PROSITE-ProRule" id="PRU00335"/>
    </source>
</evidence>
<dbReference type="GO" id="GO:0046677">
    <property type="term" value="P:response to antibiotic"/>
    <property type="evidence" value="ECO:0007669"/>
    <property type="project" value="InterPro"/>
</dbReference>
<evidence type="ECO:0000256" key="2">
    <source>
        <dbReference type="ARBA" id="ARBA00022491"/>
    </source>
</evidence>
<evidence type="ECO:0000313" key="9">
    <source>
        <dbReference type="Proteomes" id="UP000014568"/>
    </source>
</evidence>
<feature type="DNA-binding region" description="H-T-H motif" evidence="6">
    <location>
        <begin position="53"/>
        <end position="72"/>
    </location>
</feature>
<keyword evidence="2" id="KW-0678">Repressor</keyword>
<dbReference type="EMBL" id="ATGI01000030">
    <property type="protein sequence ID" value="EPF72178.1"/>
    <property type="molecule type" value="Genomic_DNA"/>
</dbReference>
<accession>S3N0P1</accession>
<dbReference type="InterPro" id="IPR003012">
    <property type="entry name" value="Tet_transcr_reg_TetR"/>
</dbReference>
<dbReference type="Pfam" id="PF00440">
    <property type="entry name" value="TetR_N"/>
    <property type="match status" value="1"/>
</dbReference>
<evidence type="ECO:0000256" key="3">
    <source>
        <dbReference type="ARBA" id="ARBA00023015"/>
    </source>
</evidence>
<keyword evidence="3" id="KW-0805">Transcription regulation</keyword>
<dbReference type="HOGENOM" id="CLU_069543_0_2_6"/>